<organism evidence="1 2">
    <name type="scientific">Candidatus Oscillibacter excrementigallinarum</name>
    <dbReference type="NCBI Taxonomy" id="2838716"/>
    <lineage>
        <taxon>Bacteria</taxon>
        <taxon>Bacillati</taxon>
        <taxon>Bacillota</taxon>
        <taxon>Clostridia</taxon>
        <taxon>Eubacteriales</taxon>
        <taxon>Oscillospiraceae</taxon>
        <taxon>Oscillibacter</taxon>
    </lineage>
</organism>
<dbReference type="Proteomes" id="UP000823824">
    <property type="component" value="Unassembled WGS sequence"/>
</dbReference>
<accession>A0A9D2LK37</accession>
<comment type="caution">
    <text evidence="1">The sequence shown here is derived from an EMBL/GenBank/DDBJ whole genome shotgun (WGS) entry which is preliminary data.</text>
</comment>
<proteinExistence type="predicted"/>
<evidence type="ECO:0000313" key="1">
    <source>
        <dbReference type="EMBL" id="HJB14174.1"/>
    </source>
</evidence>
<name>A0A9D2LK37_9FIRM</name>
<protein>
    <submittedName>
        <fullName evidence="1">Uncharacterized protein</fullName>
    </submittedName>
</protein>
<reference evidence="1" key="1">
    <citation type="journal article" date="2021" name="PeerJ">
        <title>Extensive microbial diversity within the chicken gut microbiome revealed by metagenomics and culture.</title>
        <authorList>
            <person name="Gilroy R."/>
            <person name="Ravi A."/>
            <person name="Getino M."/>
            <person name="Pursley I."/>
            <person name="Horton D.L."/>
            <person name="Alikhan N.F."/>
            <person name="Baker D."/>
            <person name="Gharbi K."/>
            <person name="Hall N."/>
            <person name="Watson M."/>
            <person name="Adriaenssens E.M."/>
            <person name="Foster-Nyarko E."/>
            <person name="Jarju S."/>
            <person name="Secka A."/>
            <person name="Antonio M."/>
            <person name="Oren A."/>
            <person name="Chaudhuri R.R."/>
            <person name="La Ragione R."/>
            <person name="Hildebrand F."/>
            <person name="Pallen M.J."/>
        </authorList>
    </citation>
    <scope>NUCLEOTIDE SEQUENCE</scope>
    <source>
        <strain evidence="1">ChiBcec18-1249</strain>
    </source>
</reference>
<gene>
    <name evidence="1" type="ORF">H9787_10770</name>
</gene>
<dbReference type="EMBL" id="DWZJ01000099">
    <property type="protein sequence ID" value="HJB14174.1"/>
    <property type="molecule type" value="Genomic_DNA"/>
</dbReference>
<evidence type="ECO:0000313" key="2">
    <source>
        <dbReference type="Proteomes" id="UP000823824"/>
    </source>
</evidence>
<reference evidence="1" key="2">
    <citation type="submission" date="2021-04" db="EMBL/GenBank/DDBJ databases">
        <authorList>
            <person name="Gilroy R."/>
        </authorList>
    </citation>
    <scope>NUCLEOTIDE SEQUENCE</scope>
    <source>
        <strain evidence="1">ChiBcec18-1249</strain>
    </source>
</reference>
<sequence length="157" mass="18345">MRQRIAFLLVSAAVIGGMLLWLPLAHRTEARALARAEAYAQAVNQDYQTPEKIYRFLCADFRARMSEADFCAAWEKERSYPYITPLYLFWPEVTAYSGDTAQVTFLQAARIEGMTYPVELVYENGDYYVRDWASFLDGSYLEKFEDIPYSLDWYYDT</sequence>
<dbReference type="AlphaFoldDB" id="A0A9D2LK37"/>